<reference evidence="1 2" key="1">
    <citation type="journal article" date="2017" name="Sci. Rep.">
        <title>Revealing the Saline Adaptation Strategies of the Halophilic Bacterium Halomonas beimenensis through High-throughput Omics and Transposon Mutagenesis Approaches.</title>
        <authorList>
            <person name="Chen Y.H."/>
            <person name="Lin S.S."/>
            <person name="Shyu Y.T."/>
        </authorList>
    </citation>
    <scope>NUCLEOTIDE SEQUENCE [LARGE SCALE GENOMIC DNA]</scope>
    <source>
        <strain evidence="1 2">NTU-111</strain>
    </source>
</reference>
<keyword evidence="2" id="KW-1185">Reference proteome</keyword>
<protein>
    <submittedName>
        <fullName evidence="1">Uncharacterized protein</fullName>
    </submittedName>
</protein>
<evidence type="ECO:0000313" key="1">
    <source>
        <dbReference type="EMBL" id="ATJ83800.1"/>
    </source>
</evidence>
<dbReference type="Proteomes" id="UP000219993">
    <property type="component" value="Chromosome"/>
</dbReference>
<dbReference type="KEGG" id="hbe:BEI_2813"/>
<accession>A0A291PA77</accession>
<name>A0A291PA77_9GAMM</name>
<sequence length="39" mass="4389">MYQFCLIIAAREPPPSPEQRDSAMPIRAFLAWLRLAATG</sequence>
<dbReference type="AlphaFoldDB" id="A0A291PA77"/>
<organism evidence="1 2">
    <name type="scientific">Halomonas beimenensis</name>
    <dbReference type="NCBI Taxonomy" id="475662"/>
    <lineage>
        <taxon>Bacteria</taxon>
        <taxon>Pseudomonadati</taxon>
        <taxon>Pseudomonadota</taxon>
        <taxon>Gammaproteobacteria</taxon>
        <taxon>Oceanospirillales</taxon>
        <taxon>Halomonadaceae</taxon>
        <taxon>Halomonas</taxon>
    </lineage>
</organism>
<dbReference type="EMBL" id="CP021435">
    <property type="protein sequence ID" value="ATJ83800.1"/>
    <property type="molecule type" value="Genomic_DNA"/>
</dbReference>
<evidence type="ECO:0000313" key="2">
    <source>
        <dbReference type="Proteomes" id="UP000219993"/>
    </source>
</evidence>
<proteinExistence type="predicted"/>
<gene>
    <name evidence="1" type="ORF">BEI_2813</name>
</gene>